<evidence type="ECO:0000313" key="1">
    <source>
        <dbReference type="EMBL" id="SVB86772.1"/>
    </source>
</evidence>
<name>A0A382HHY0_9ZZZZ</name>
<dbReference type="Gene3D" id="2.60.40.10">
    <property type="entry name" value="Immunoglobulins"/>
    <property type="match status" value="3"/>
</dbReference>
<organism evidence="1">
    <name type="scientific">marine metagenome</name>
    <dbReference type="NCBI Taxonomy" id="408172"/>
    <lineage>
        <taxon>unclassified sequences</taxon>
        <taxon>metagenomes</taxon>
        <taxon>ecological metagenomes</taxon>
    </lineage>
</organism>
<dbReference type="AlphaFoldDB" id="A0A382HHY0"/>
<proteinExistence type="predicted"/>
<gene>
    <name evidence="1" type="ORF">METZ01_LOCUS239626</name>
</gene>
<protein>
    <submittedName>
        <fullName evidence="1">Uncharacterized protein</fullName>
    </submittedName>
</protein>
<feature type="non-terminal residue" evidence="1">
    <location>
        <position position="468"/>
    </location>
</feature>
<dbReference type="EMBL" id="UINC01061320">
    <property type="protein sequence ID" value="SVB86772.1"/>
    <property type="molecule type" value="Genomic_DNA"/>
</dbReference>
<dbReference type="InterPro" id="IPR013783">
    <property type="entry name" value="Ig-like_fold"/>
</dbReference>
<accession>A0A382HHY0</accession>
<sequence length="468" mass="49578">EVTLVVVNSLGLKGEPSAPRFFVLDTLPPQIESLEPADGSTVGNVLEIRAIVKDSTIVSSDVIGINSESVQLYIDDQLQKIAYDSITGQLACSINEPFANGARPKIRVKAADKFGNNVEIESSFEVEVDLPDTVPPVVSGISPKSGSSLNATDLSQPDFTLMGSAYDTGSGLAEVQIRLDGSIVSSKVFQARLQTIAGDETKIPAGVDIGTLSFVPEKLSEGVHVLTIYARDKSGNEKITNSKFVVDTSTEVPILNPISSPRNKRLVDLEGKAEPLASIKIIVNGKPTTTLIANEDGNFVQPKIILIAGENRITAVATDAAGNVSEPSETLSLIADVRPPIIGNPQPVPGSRIKSKVIKMSVELTDNPGGAGINESALQLVLDGNVQLFEFTYDGKHLSYVPAEDSNELAELMEGTHFFRVIASDVAGNITTFDSGDFVVDYTGPEISEILPEAGAVLSNGQPEVKVV</sequence>
<reference evidence="1" key="1">
    <citation type="submission" date="2018-05" db="EMBL/GenBank/DDBJ databases">
        <authorList>
            <person name="Lanie J.A."/>
            <person name="Ng W.-L."/>
            <person name="Kazmierczak K.M."/>
            <person name="Andrzejewski T.M."/>
            <person name="Davidsen T.M."/>
            <person name="Wayne K.J."/>
            <person name="Tettelin H."/>
            <person name="Glass J.I."/>
            <person name="Rusch D."/>
            <person name="Podicherti R."/>
            <person name="Tsui H.-C.T."/>
            <person name="Winkler M.E."/>
        </authorList>
    </citation>
    <scope>NUCLEOTIDE SEQUENCE</scope>
</reference>
<feature type="non-terminal residue" evidence="1">
    <location>
        <position position="1"/>
    </location>
</feature>